<dbReference type="InterPro" id="IPR038911">
    <property type="entry name" value="SCLT1"/>
</dbReference>
<keyword evidence="1" id="KW-0175">Coiled coil</keyword>
<organism evidence="2 3">
    <name type="scientific">Acanthoscelides obtectus</name>
    <name type="common">Bean weevil</name>
    <name type="synonym">Bruchus obtectus</name>
    <dbReference type="NCBI Taxonomy" id="200917"/>
    <lineage>
        <taxon>Eukaryota</taxon>
        <taxon>Metazoa</taxon>
        <taxon>Ecdysozoa</taxon>
        <taxon>Arthropoda</taxon>
        <taxon>Hexapoda</taxon>
        <taxon>Insecta</taxon>
        <taxon>Pterygota</taxon>
        <taxon>Neoptera</taxon>
        <taxon>Endopterygota</taxon>
        <taxon>Coleoptera</taxon>
        <taxon>Polyphaga</taxon>
        <taxon>Cucujiformia</taxon>
        <taxon>Chrysomeloidea</taxon>
        <taxon>Chrysomelidae</taxon>
        <taxon>Bruchinae</taxon>
        <taxon>Bruchini</taxon>
        <taxon>Acanthoscelides</taxon>
    </lineage>
</organism>
<feature type="coiled-coil region" evidence="1">
    <location>
        <begin position="489"/>
        <end position="530"/>
    </location>
</feature>
<evidence type="ECO:0000256" key="1">
    <source>
        <dbReference type="SAM" id="Coils"/>
    </source>
</evidence>
<name>A0A9P0NXJ7_ACAOB</name>
<dbReference type="OrthoDB" id="551053at2759"/>
<dbReference type="PANTHER" id="PTHR35970:SF1">
    <property type="entry name" value="SODIUM CHANNEL AND CLATHRIN LINKER 1"/>
    <property type="match status" value="1"/>
</dbReference>
<protein>
    <submittedName>
        <fullName evidence="2">Uncharacterized protein</fullName>
    </submittedName>
</protein>
<feature type="coiled-coil region" evidence="1">
    <location>
        <begin position="287"/>
        <end position="321"/>
    </location>
</feature>
<dbReference type="Proteomes" id="UP001152888">
    <property type="component" value="Unassembled WGS sequence"/>
</dbReference>
<reference evidence="2" key="1">
    <citation type="submission" date="2022-03" db="EMBL/GenBank/DDBJ databases">
        <authorList>
            <person name="Sayadi A."/>
        </authorList>
    </citation>
    <scope>NUCLEOTIDE SEQUENCE</scope>
</reference>
<dbReference type="GO" id="GO:0005814">
    <property type="term" value="C:centriole"/>
    <property type="evidence" value="ECO:0007669"/>
    <property type="project" value="TreeGrafter"/>
</dbReference>
<sequence length="567" mass="66709">MTIEKIMSLHPFFDSQQTILEDLDQITVDVVQELRSIKEDHVELKQIMSNILEENQNLTTELNELLSSREDSIRRKQDDMTDNLRQQISSLLLEKEQVATLWQESVASMGEFKNVKGLAPGEFVPKIDFEQMKNFYEQKISELEINLKTVQKRLDSQLQPARSEVLVKDMVNILETESGAMQIVKNLEEEVLALQNRLQQLERSKVKLEKLLKEKDQFINNVLDKNRECQEKVCEAVQIVEAALIEKDAALYREKETRDQMQKINQDIDDIVKDTEFKIKVEVANVKSQYDKRCQELEDMLRTAQEELRIKSLEIEKYQTKCELFESELDKFRKGNYDFSESNGSKLLILEKNLESTFQKLLLSEKCNIQLSSEKEVIKRDMEQLAEHYERILKAKDVERLTLESKVKTLVTRLDEVQLDNSGLEKKLTQVIGENDKIGKELMIERDDRKRQEKTYHEQIKELTKTYDDKINVLQLQLESKLKVHNKWVSETKNIIENLEKLVIDLKREVHRLRKENKRLDNELKNSKQKLGKCKEYLKMISRDVDNITCLSVDRKPETLSEDVVTR</sequence>
<dbReference type="EMBL" id="CAKOFQ010006668">
    <property type="protein sequence ID" value="CAH1956911.1"/>
    <property type="molecule type" value="Genomic_DNA"/>
</dbReference>
<dbReference type="AlphaFoldDB" id="A0A9P0NXJ7"/>
<dbReference type="GO" id="GO:0045162">
    <property type="term" value="P:clustering of voltage-gated sodium channels"/>
    <property type="evidence" value="ECO:0007669"/>
    <property type="project" value="InterPro"/>
</dbReference>
<comment type="caution">
    <text evidence="2">The sequence shown here is derived from an EMBL/GenBank/DDBJ whole genome shotgun (WGS) entry which is preliminary data.</text>
</comment>
<dbReference type="PANTHER" id="PTHR35970">
    <property type="entry name" value="SODIUM CHANNEL AND CLATHRIN LINKER 1"/>
    <property type="match status" value="1"/>
</dbReference>
<feature type="coiled-coil region" evidence="1">
    <location>
        <begin position="184"/>
        <end position="228"/>
    </location>
</feature>
<feature type="coiled-coil region" evidence="1">
    <location>
        <begin position="41"/>
        <end position="68"/>
    </location>
</feature>
<feature type="coiled-coil region" evidence="1">
    <location>
        <begin position="126"/>
        <end position="153"/>
    </location>
</feature>
<evidence type="ECO:0000313" key="3">
    <source>
        <dbReference type="Proteomes" id="UP001152888"/>
    </source>
</evidence>
<dbReference type="GO" id="GO:0060271">
    <property type="term" value="P:cilium assembly"/>
    <property type="evidence" value="ECO:0007669"/>
    <property type="project" value="TreeGrafter"/>
</dbReference>
<gene>
    <name evidence="2" type="ORF">ACAOBT_LOCUS1794</name>
</gene>
<accession>A0A9P0NXJ7</accession>
<evidence type="ECO:0000313" key="2">
    <source>
        <dbReference type="EMBL" id="CAH1956911.1"/>
    </source>
</evidence>
<keyword evidence="3" id="KW-1185">Reference proteome</keyword>
<proteinExistence type="predicted"/>